<dbReference type="InterPro" id="IPR015797">
    <property type="entry name" value="NUDIX_hydrolase-like_dom_sf"/>
</dbReference>
<dbReference type="AlphaFoldDB" id="A0A2H0V331"/>
<evidence type="ECO:0000313" key="5">
    <source>
        <dbReference type="Proteomes" id="UP000228626"/>
    </source>
</evidence>
<organism evidence="4 5">
    <name type="scientific">Candidatus Falkowbacteria bacterium CG10_big_fil_rev_8_21_14_0_10_43_10</name>
    <dbReference type="NCBI Taxonomy" id="1974567"/>
    <lineage>
        <taxon>Bacteria</taxon>
        <taxon>Candidatus Falkowiibacteriota</taxon>
    </lineage>
</organism>
<comment type="similarity">
    <text evidence="2">Belongs to the Nudix hydrolase family.</text>
</comment>
<dbReference type="Proteomes" id="UP000228626">
    <property type="component" value="Unassembled WGS sequence"/>
</dbReference>
<dbReference type="PRINTS" id="PR00502">
    <property type="entry name" value="NUDIXFAMILY"/>
</dbReference>
<dbReference type="PANTHER" id="PTHR43736:SF1">
    <property type="entry name" value="DIHYDRONEOPTERIN TRIPHOSPHATE DIPHOSPHATASE"/>
    <property type="match status" value="1"/>
</dbReference>
<sequence>MSMFYKIHGVRIIIRNKNKILVLKRADSDKSDSNLWDIPGGKIEQGESIDDAIKREVLEEIGVAMPPVILKDLHGLIFEDFDDVNKLVIAVFFCDIPSINIHLNPEHSEYEWIDVKELTERKLGRILRSLQPFLSPQDDIVDKTF</sequence>
<keyword evidence="1 2" id="KW-0378">Hydrolase</keyword>
<dbReference type="Pfam" id="PF00293">
    <property type="entry name" value="NUDIX"/>
    <property type="match status" value="1"/>
</dbReference>
<reference evidence="5" key="1">
    <citation type="submission" date="2017-09" db="EMBL/GenBank/DDBJ databases">
        <title>Depth-based differentiation of microbial function through sediment-hosted aquifers and enrichment of novel symbionts in the deep terrestrial subsurface.</title>
        <authorList>
            <person name="Probst A.J."/>
            <person name="Ladd B."/>
            <person name="Jarett J.K."/>
            <person name="Geller-Mcgrath D.E."/>
            <person name="Sieber C.M.K."/>
            <person name="Emerson J.B."/>
            <person name="Anantharaman K."/>
            <person name="Thomas B.C."/>
            <person name="Malmstrom R."/>
            <person name="Stieglmeier M."/>
            <person name="Klingl A."/>
            <person name="Woyke T."/>
            <person name="Ryan C.M."/>
            <person name="Banfield J.F."/>
        </authorList>
    </citation>
    <scope>NUCLEOTIDE SEQUENCE [LARGE SCALE GENOMIC DNA]</scope>
</reference>
<evidence type="ECO:0000313" key="4">
    <source>
        <dbReference type="EMBL" id="PIR93514.1"/>
    </source>
</evidence>
<dbReference type="InterPro" id="IPR000086">
    <property type="entry name" value="NUDIX_hydrolase_dom"/>
</dbReference>
<proteinExistence type="inferred from homology"/>
<dbReference type="InterPro" id="IPR020476">
    <property type="entry name" value="Nudix_hydrolase"/>
</dbReference>
<feature type="domain" description="Nudix hydrolase" evidence="3">
    <location>
        <begin position="5"/>
        <end position="135"/>
    </location>
</feature>
<dbReference type="EMBL" id="PFAR01000005">
    <property type="protein sequence ID" value="PIR93514.1"/>
    <property type="molecule type" value="Genomic_DNA"/>
</dbReference>
<dbReference type="Gene3D" id="3.90.79.10">
    <property type="entry name" value="Nucleoside Triphosphate Pyrophosphohydrolase"/>
    <property type="match status" value="1"/>
</dbReference>
<comment type="caution">
    <text evidence="4">The sequence shown here is derived from an EMBL/GenBank/DDBJ whole genome shotgun (WGS) entry which is preliminary data.</text>
</comment>
<evidence type="ECO:0000256" key="1">
    <source>
        <dbReference type="ARBA" id="ARBA00022801"/>
    </source>
</evidence>
<evidence type="ECO:0000256" key="2">
    <source>
        <dbReference type="RuleBase" id="RU003476"/>
    </source>
</evidence>
<name>A0A2H0V331_9BACT</name>
<gene>
    <name evidence="4" type="ORF">COT99_00415</name>
</gene>
<dbReference type="GO" id="GO:0016787">
    <property type="term" value="F:hydrolase activity"/>
    <property type="evidence" value="ECO:0007669"/>
    <property type="project" value="UniProtKB-KW"/>
</dbReference>
<protein>
    <recommendedName>
        <fullName evidence="3">Nudix hydrolase domain-containing protein</fullName>
    </recommendedName>
</protein>
<dbReference type="SUPFAM" id="SSF55811">
    <property type="entry name" value="Nudix"/>
    <property type="match status" value="1"/>
</dbReference>
<accession>A0A2H0V331</accession>
<evidence type="ECO:0000259" key="3">
    <source>
        <dbReference type="PROSITE" id="PS51462"/>
    </source>
</evidence>
<dbReference type="PROSITE" id="PS00893">
    <property type="entry name" value="NUDIX_BOX"/>
    <property type="match status" value="1"/>
</dbReference>
<dbReference type="InterPro" id="IPR020084">
    <property type="entry name" value="NUDIX_hydrolase_CS"/>
</dbReference>
<dbReference type="PROSITE" id="PS51462">
    <property type="entry name" value="NUDIX"/>
    <property type="match status" value="1"/>
</dbReference>
<dbReference type="PANTHER" id="PTHR43736">
    <property type="entry name" value="ADP-RIBOSE PYROPHOSPHATASE"/>
    <property type="match status" value="1"/>
</dbReference>